<keyword evidence="2 7" id="KW-0444">Lipid biosynthesis</keyword>
<dbReference type="InterPro" id="IPR009081">
    <property type="entry name" value="PP-bd_ACP"/>
</dbReference>
<keyword evidence="3 7" id="KW-0597">Phosphoprotein</keyword>
<comment type="pathway">
    <text evidence="7">Lipid metabolism; fatty acid biosynthesis.</text>
</comment>
<dbReference type="PANTHER" id="PTHR20863">
    <property type="entry name" value="ACYL CARRIER PROTEIN"/>
    <property type="match status" value="1"/>
</dbReference>
<sequence>MAHTRQEIHAELATIIQDVTGISAAEVTPDKTFIDDLDIDSLSMVEIGVALQDTLGVEIPDDDLIKIKTVGDFLDHVERLQTAS</sequence>
<evidence type="ECO:0000259" key="8">
    <source>
        <dbReference type="PROSITE" id="PS50075"/>
    </source>
</evidence>
<dbReference type="Gene3D" id="1.10.1200.10">
    <property type="entry name" value="ACP-like"/>
    <property type="match status" value="1"/>
</dbReference>
<dbReference type="Proteomes" id="UP001500831">
    <property type="component" value="Unassembled WGS sequence"/>
</dbReference>
<keyword evidence="10" id="KW-1185">Reference proteome</keyword>
<comment type="similarity">
    <text evidence="7">Belongs to the acyl carrier protein (ACP) family.</text>
</comment>
<comment type="subcellular location">
    <subcellularLocation>
        <location evidence="7">Cytoplasm</location>
    </subcellularLocation>
</comment>
<keyword evidence="1 7" id="KW-0596">Phosphopantetheine</keyword>
<evidence type="ECO:0000256" key="6">
    <source>
        <dbReference type="ARBA" id="ARBA00023160"/>
    </source>
</evidence>
<dbReference type="PROSITE" id="PS50075">
    <property type="entry name" value="CARRIER"/>
    <property type="match status" value="1"/>
</dbReference>
<feature type="modified residue" description="O-(pantetheine 4'-phosphoryl)serine" evidence="7">
    <location>
        <position position="41"/>
    </location>
</feature>
<evidence type="ECO:0000256" key="7">
    <source>
        <dbReference type="HAMAP-Rule" id="MF_01217"/>
    </source>
</evidence>
<feature type="domain" description="Carrier" evidence="8">
    <location>
        <begin position="6"/>
        <end position="81"/>
    </location>
</feature>
<dbReference type="HAMAP" id="MF_01217">
    <property type="entry name" value="Acyl_carrier"/>
    <property type="match status" value="1"/>
</dbReference>
<organism evidence="9 10">
    <name type="scientific">Streptosporangium fragile</name>
    <dbReference type="NCBI Taxonomy" id="46186"/>
    <lineage>
        <taxon>Bacteria</taxon>
        <taxon>Bacillati</taxon>
        <taxon>Actinomycetota</taxon>
        <taxon>Actinomycetes</taxon>
        <taxon>Streptosporangiales</taxon>
        <taxon>Streptosporangiaceae</taxon>
        <taxon>Streptosporangium</taxon>
    </lineage>
</organism>
<comment type="PTM">
    <text evidence="7">4'-phosphopantetheine is transferred from CoA to a specific serine of apo-ACP by AcpS. This modification is essential for activity because fatty acids are bound in thioester linkage to the sulfhydryl of the prosthetic group.</text>
</comment>
<evidence type="ECO:0000256" key="1">
    <source>
        <dbReference type="ARBA" id="ARBA00022450"/>
    </source>
</evidence>
<dbReference type="Pfam" id="PF00550">
    <property type="entry name" value="PP-binding"/>
    <property type="match status" value="1"/>
</dbReference>
<evidence type="ECO:0000256" key="2">
    <source>
        <dbReference type="ARBA" id="ARBA00022516"/>
    </source>
</evidence>
<dbReference type="InterPro" id="IPR003231">
    <property type="entry name" value="ACP"/>
</dbReference>
<dbReference type="RefSeq" id="WP_344967384.1">
    <property type="nucleotide sequence ID" value="NZ_BAAAVI010000002.1"/>
</dbReference>
<dbReference type="NCBIfam" id="NF002147">
    <property type="entry name" value="PRK00982.1-1"/>
    <property type="match status" value="1"/>
</dbReference>
<dbReference type="PANTHER" id="PTHR20863:SF76">
    <property type="entry name" value="CARRIER DOMAIN-CONTAINING PROTEIN"/>
    <property type="match status" value="1"/>
</dbReference>
<evidence type="ECO:0000313" key="9">
    <source>
        <dbReference type="EMBL" id="GAA2848106.1"/>
    </source>
</evidence>
<evidence type="ECO:0000256" key="3">
    <source>
        <dbReference type="ARBA" id="ARBA00022553"/>
    </source>
</evidence>
<dbReference type="EMBL" id="BAAAVI010000002">
    <property type="protein sequence ID" value="GAA2848106.1"/>
    <property type="molecule type" value="Genomic_DNA"/>
</dbReference>
<evidence type="ECO:0000256" key="5">
    <source>
        <dbReference type="ARBA" id="ARBA00023098"/>
    </source>
</evidence>
<comment type="function">
    <text evidence="7">Carrier of the growing fatty acid chain in fatty acid biosynthesis.</text>
</comment>
<evidence type="ECO:0000256" key="4">
    <source>
        <dbReference type="ARBA" id="ARBA00022832"/>
    </source>
</evidence>
<evidence type="ECO:0000313" key="10">
    <source>
        <dbReference type="Proteomes" id="UP001500831"/>
    </source>
</evidence>
<keyword evidence="6 7" id="KW-0275">Fatty acid biosynthesis</keyword>
<accession>A0ABN3VR52</accession>
<dbReference type="InterPro" id="IPR036736">
    <property type="entry name" value="ACP-like_sf"/>
</dbReference>
<proteinExistence type="inferred from homology"/>
<keyword evidence="5 7" id="KW-0443">Lipid metabolism</keyword>
<name>A0ABN3VR52_9ACTN</name>
<gene>
    <name evidence="9" type="primary">acpM</name>
    <name evidence="7" type="synonym">acpP</name>
    <name evidence="9" type="ORF">GCM10010517_05290</name>
</gene>
<keyword evidence="7" id="KW-0963">Cytoplasm</keyword>
<comment type="caution">
    <text evidence="9">The sequence shown here is derived from an EMBL/GenBank/DDBJ whole genome shotgun (WGS) entry which is preliminary data.</text>
</comment>
<keyword evidence="4 7" id="KW-0276">Fatty acid metabolism</keyword>
<dbReference type="SUPFAM" id="SSF47336">
    <property type="entry name" value="ACP-like"/>
    <property type="match status" value="1"/>
</dbReference>
<reference evidence="9 10" key="1">
    <citation type="journal article" date="2019" name="Int. J. Syst. Evol. Microbiol.">
        <title>The Global Catalogue of Microorganisms (GCM) 10K type strain sequencing project: providing services to taxonomists for standard genome sequencing and annotation.</title>
        <authorList>
            <consortium name="The Broad Institute Genomics Platform"/>
            <consortium name="The Broad Institute Genome Sequencing Center for Infectious Disease"/>
            <person name="Wu L."/>
            <person name="Ma J."/>
        </authorList>
    </citation>
    <scope>NUCLEOTIDE SEQUENCE [LARGE SCALE GENOMIC DNA]</scope>
    <source>
        <strain evidence="9 10">JCM 6242</strain>
    </source>
</reference>
<protein>
    <recommendedName>
        <fullName evidence="7">Acyl carrier protein</fullName>
        <shortName evidence="7">ACP</shortName>
    </recommendedName>
</protein>